<reference evidence="2 3" key="1">
    <citation type="submission" date="2023-01" db="EMBL/GenBank/DDBJ databases">
        <authorList>
            <person name="Whitehead M."/>
        </authorList>
    </citation>
    <scope>NUCLEOTIDE SEQUENCE [LARGE SCALE GENOMIC DNA]</scope>
</reference>
<dbReference type="InterPro" id="IPR036397">
    <property type="entry name" value="RNaseH_sf"/>
</dbReference>
<dbReference type="PROSITE" id="PS50994">
    <property type="entry name" value="INTEGRASE"/>
    <property type="match status" value="1"/>
</dbReference>
<sequence>MTDIFTKWPEVAEMKILNSGSVIEKLREIFARFGLPNKIVSDNGPQFRSEEFIQFCKNNMIRFVTSPPYHPAKNGSAENAVKSLKNEKNKYVKRFRKVYFKEGDIVYARDYSNPNKKEWKKGTVEEVLGDRIYLVRLEKGNVIWRRHVDQLIEVGKINEKSYEIEENEKGEEQTELEEKKINEVKEEAFDKKKYEINESLEKEVEVPLPKRSKRKRKKPDRLNI</sequence>
<dbReference type="GO" id="GO:0015074">
    <property type="term" value="P:DNA integration"/>
    <property type="evidence" value="ECO:0007669"/>
    <property type="project" value="InterPro"/>
</dbReference>
<proteinExistence type="predicted"/>
<feature type="domain" description="Integrase catalytic" evidence="1">
    <location>
        <begin position="1"/>
        <end position="132"/>
    </location>
</feature>
<accession>A0AAV0VS60</accession>
<dbReference type="Pfam" id="PF00665">
    <property type="entry name" value="rve"/>
    <property type="match status" value="1"/>
</dbReference>
<evidence type="ECO:0000313" key="2">
    <source>
        <dbReference type="EMBL" id="CAI6347228.1"/>
    </source>
</evidence>
<dbReference type="PANTHER" id="PTHR37984">
    <property type="entry name" value="PROTEIN CBG26694"/>
    <property type="match status" value="1"/>
</dbReference>
<dbReference type="Proteomes" id="UP001160148">
    <property type="component" value="Unassembled WGS sequence"/>
</dbReference>
<dbReference type="InterPro" id="IPR050951">
    <property type="entry name" value="Retrovirus_Pol_polyprotein"/>
</dbReference>
<name>A0AAV0VS60_9HEMI</name>
<dbReference type="AlphaFoldDB" id="A0AAV0VS60"/>
<protein>
    <recommendedName>
        <fullName evidence="1">Integrase catalytic domain-containing protein</fullName>
    </recommendedName>
</protein>
<evidence type="ECO:0000313" key="3">
    <source>
        <dbReference type="Proteomes" id="UP001160148"/>
    </source>
</evidence>
<organism evidence="2 3">
    <name type="scientific">Macrosiphum euphorbiae</name>
    <name type="common">potato aphid</name>
    <dbReference type="NCBI Taxonomy" id="13131"/>
    <lineage>
        <taxon>Eukaryota</taxon>
        <taxon>Metazoa</taxon>
        <taxon>Ecdysozoa</taxon>
        <taxon>Arthropoda</taxon>
        <taxon>Hexapoda</taxon>
        <taxon>Insecta</taxon>
        <taxon>Pterygota</taxon>
        <taxon>Neoptera</taxon>
        <taxon>Paraneoptera</taxon>
        <taxon>Hemiptera</taxon>
        <taxon>Sternorrhyncha</taxon>
        <taxon>Aphidomorpha</taxon>
        <taxon>Aphidoidea</taxon>
        <taxon>Aphididae</taxon>
        <taxon>Macrosiphini</taxon>
        <taxon>Macrosiphum</taxon>
    </lineage>
</organism>
<dbReference type="PANTHER" id="PTHR37984:SF5">
    <property type="entry name" value="PROTEIN NYNRIN-LIKE"/>
    <property type="match status" value="1"/>
</dbReference>
<dbReference type="EMBL" id="CARXXK010000001">
    <property type="protein sequence ID" value="CAI6347228.1"/>
    <property type="molecule type" value="Genomic_DNA"/>
</dbReference>
<keyword evidence="3" id="KW-1185">Reference proteome</keyword>
<evidence type="ECO:0000259" key="1">
    <source>
        <dbReference type="PROSITE" id="PS50994"/>
    </source>
</evidence>
<dbReference type="SUPFAM" id="SSF53098">
    <property type="entry name" value="Ribonuclease H-like"/>
    <property type="match status" value="1"/>
</dbReference>
<dbReference type="Gene3D" id="3.30.420.10">
    <property type="entry name" value="Ribonuclease H-like superfamily/Ribonuclease H"/>
    <property type="match status" value="1"/>
</dbReference>
<dbReference type="GO" id="GO:0003676">
    <property type="term" value="F:nucleic acid binding"/>
    <property type="evidence" value="ECO:0007669"/>
    <property type="project" value="InterPro"/>
</dbReference>
<dbReference type="InterPro" id="IPR012337">
    <property type="entry name" value="RNaseH-like_sf"/>
</dbReference>
<dbReference type="InterPro" id="IPR001584">
    <property type="entry name" value="Integrase_cat-core"/>
</dbReference>
<gene>
    <name evidence="2" type="ORF">MEUPH1_LOCUS4043</name>
</gene>
<comment type="caution">
    <text evidence="2">The sequence shown here is derived from an EMBL/GenBank/DDBJ whole genome shotgun (WGS) entry which is preliminary data.</text>
</comment>